<dbReference type="Pfam" id="PF11898">
    <property type="entry name" value="DUF3418"/>
    <property type="match status" value="1"/>
</dbReference>
<dbReference type="AlphaFoldDB" id="A0A921MFR8"/>
<dbReference type="Proteomes" id="UP000784435">
    <property type="component" value="Unassembled WGS sequence"/>
</dbReference>
<evidence type="ECO:0000313" key="2">
    <source>
        <dbReference type="EMBL" id="HJG81383.1"/>
    </source>
</evidence>
<organism evidence="2 3">
    <name type="scientific">Brevibacterium senegalense</name>
    <dbReference type="NCBI Taxonomy" id="1033736"/>
    <lineage>
        <taxon>Bacteria</taxon>
        <taxon>Bacillati</taxon>
        <taxon>Actinomycetota</taxon>
        <taxon>Actinomycetes</taxon>
        <taxon>Micrococcales</taxon>
        <taxon>Brevibacteriaceae</taxon>
        <taxon>Brevibacterium</taxon>
    </lineage>
</organism>
<comment type="caution">
    <text evidence="2">The sequence shown here is derived from an EMBL/GenBank/DDBJ whole genome shotgun (WGS) entry which is preliminary data.</text>
</comment>
<protein>
    <submittedName>
        <fullName evidence="2">DUF3418 domain-containing protein</fullName>
    </submittedName>
</protein>
<sequence>RAAQGGLAQRVDQLLPALVSALTAFTALDKKVTASSSLVILSNLADVKDWREQMGEPAAIAGLSEAALLRLPRWVEAAVARVDAMVDQPPRDRQLMDRVRTAEAGIEKKLQSARPEVAGLGRAARLGAVVEAGAPPRGPGEGWHAVLFQQEELRISLYAPALGTVGKVSEQRIAKALAAL</sequence>
<dbReference type="EMBL" id="DYUK01000308">
    <property type="protein sequence ID" value="HJG81383.1"/>
    <property type="molecule type" value="Genomic_DNA"/>
</dbReference>
<feature type="non-terminal residue" evidence="2">
    <location>
        <position position="1"/>
    </location>
</feature>
<proteinExistence type="predicted"/>
<feature type="domain" description="RNA helicase HrpA C-terminal" evidence="1">
    <location>
        <begin position="3"/>
        <end position="178"/>
    </location>
</feature>
<reference evidence="2" key="2">
    <citation type="submission" date="2021-09" db="EMBL/GenBank/DDBJ databases">
        <authorList>
            <person name="Gilroy R."/>
        </authorList>
    </citation>
    <scope>NUCLEOTIDE SEQUENCE</scope>
    <source>
        <strain evidence="2">ChiGjej5B5-7349</strain>
    </source>
</reference>
<accession>A0A921MFR8</accession>
<gene>
    <name evidence="2" type="ORF">K8V08_13340</name>
</gene>
<evidence type="ECO:0000313" key="3">
    <source>
        <dbReference type="Proteomes" id="UP000784435"/>
    </source>
</evidence>
<reference evidence="2" key="1">
    <citation type="journal article" date="2021" name="PeerJ">
        <title>Extensive microbial diversity within the chicken gut microbiome revealed by metagenomics and culture.</title>
        <authorList>
            <person name="Gilroy R."/>
            <person name="Ravi A."/>
            <person name="Getino M."/>
            <person name="Pursley I."/>
            <person name="Horton D.L."/>
            <person name="Alikhan N.F."/>
            <person name="Baker D."/>
            <person name="Gharbi K."/>
            <person name="Hall N."/>
            <person name="Watson M."/>
            <person name="Adriaenssens E.M."/>
            <person name="Foster-Nyarko E."/>
            <person name="Jarju S."/>
            <person name="Secka A."/>
            <person name="Antonio M."/>
            <person name="Oren A."/>
            <person name="Chaudhuri R.R."/>
            <person name="La Ragione R."/>
            <person name="Hildebrand F."/>
            <person name="Pallen M.J."/>
        </authorList>
    </citation>
    <scope>NUCLEOTIDE SEQUENCE</scope>
    <source>
        <strain evidence="2">ChiGjej5B5-7349</strain>
    </source>
</reference>
<dbReference type="InterPro" id="IPR024590">
    <property type="entry name" value="HrpA_C"/>
</dbReference>
<name>A0A921MFR8_9MICO</name>
<evidence type="ECO:0000259" key="1">
    <source>
        <dbReference type="Pfam" id="PF11898"/>
    </source>
</evidence>